<dbReference type="RefSeq" id="WP_113846501.1">
    <property type="nucleotide sequence ID" value="NZ_LEPB01000010.1"/>
</dbReference>
<evidence type="ECO:0000313" key="2">
    <source>
        <dbReference type="Proteomes" id="UP000252797"/>
    </source>
</evidence>
<protein>
    <submittedName>
        <fullName evidence="1">rRNA methylase</fullName>
    </submittedName>
</protein>
<keyword evidence="1" id="KW-0808">Transferase</keyword>
<gene>
    <name evidence="1" type="ORF">EA71_03108</name>
</gene>
<proteinExistence type="predicted"/>
<comment type="caution">
    <text evidence="1">The sequence shown here is derived from an EMBL/GenBank/DDBJ whole genome shotgun (WGS) entry which is preliminary data.</text>
</comment>
<accession>A0A367CBK6</accession>
<dbReference type="InterPro" id="IPR029063">
    <property type="entry name" value="SAM-dependent_MTases_sf"/>
</dbReference>
<dbReference type="PANTHER" id="PTHR35276:SF1">
    <property type="entry name" value="TRNA (MNM(5)S(2)U34)-METHYLTRANSFERASE, CHLOROPLASTIC"/>
    <property type="match status" value="1"/>
</dbReference>
<dbReference type="Gene3D" id="3.40.50.150">
    <property type="entry name" value="Vaccinia Virus protein VP39"/>
    <property type="match status" value="1"/>
</dbReference>
<dbReference type="EMBL" id="LEPB01000010">
    <property type="protein sequence ID" value="RCA09410.1"/>
    <property type="molecule type" value="Genomic_DNA"/>
</dbReference>
<dbReference type="AlphaFoldDB" id="A0A367CBK6"/>
<dbReference type="PANTHER" id="PTHR35276">
    <property type="entry name" value="S-ADENOSYL-L-METHIONINE-DEPENDENT METHYLTRANSFERASES SUPERFAMILY PROTEIN"/>
    <property type="match status" value="1"/>
</dbReference>
<name>A0A367CBK6_9ENTE</name>
<dbReference type="Pfam" id="PF06962">
    <property type="entry name" value="rRNA_methylase"/>
    <property type="match status" value="1"/>
</dbReference>
<evidence type="ECO:0000313" key="1">
    <source>
        <dbReference type="EMBL" id="RCA09410.1"/>
    </source>
</evidence>
<organism evidence="1 2">
    <name type="scientific">Enterococcus durans</name>
    <dbReference type="NCBI Taxonomy" id="53345"/>
    <lineage>
        <taxon>Bacteria</taxon>
        <taxon>Bacillati</taxon>
        <taxon>Bacillota</taxon>
        <taxon>Bacilli</taxon>
        <taxon>Lactobacillales</taxon>
        <taxon>Enterococcaceae</taxon>
        <taxon>Enterococcus</taxon>
    </lineage>
</organism>
<dbReference type="GO" id="GO:0008168">
    <property type="term" value="F:methyltransferase activity"/>
    <property type="evidence" value="ECO:0007669"/>
    <property type="project" value="UniProtKB-KW"/>
</dbReference>
<dbReference type="Proteomes" id="UP000252797">
    <property type="component" value="Unassembled WGS sequence"/>
</dbReference>
<dbReference type="InterPro" id="IPR010719">
    <property type="entry name" value="MnmM_MeTrfase"/>
</dbReference>
<dbReference type="SUPFAM" id="SSF53335">
    <property type="entry name" value="S-adenosyl-L-methionine-dependent methyltransferases"/>
    <property type="match status" value="1"/>
</dbReference>
<reference evidence="1 2" key="1">
    <citation type="submission" date="2015-06" db="EMBL/GenBank/DDBJ databases">
        <title>The Genome Sequence of Enterococcus durans 4EA1.</title>
        <authorList>
            <consortium name="The Broad Institute Genomics Platform"/>
            <consortium name="The Broad Institute Genome Sequencing Center for Infectious Disease"/>
            <person name="Earl A.M."/>
            <person name="Van Tyne D."/>
            <person name="Lebreton F."/>
            <person name="Saavedra J.T."/>
            <person name="Gilmore M.S."/>
            <person name="Manson Mcguire A."/>
            <person name="Clock S."/>
            <person name="Crupain M."/>
            <person name="Rangan U."/>
            <person name="Young S."/>
            <person name="Abouelleil A."/>
            <person name="Cao P."/>
            <person name="Chapman S.B."/>
            <person name="Griggs A."/>
            <person name="Priest M."/>
            <person name="Shea T."/>
            <person name="Wortman J."/>
            <person name="Nusbaum C."/>
            <person name="Birren B."/>
        </authorList>
    </citation>
    <scope>NUCLEOTIDE SEQUENCE [LARGE SCALE GENOMIC DNA]</scope>
    <source>
        <strain evidence="1 2">4EA1</strain>
    </source>
</reference>
<dbReference type="GO" id="GO:0032259">
    <property type="term" value="P:methylation"/>
    <property type="evidence" value="ECO:0007669"/>
    <property type="project" value="UniProtKB-KW"/>
</dbReference>
<sequence length="196" mass="22257">MLQTALHFSHSLLEEILQPGDHVIDATMGNGYDTVFMAEKIGKTGHVYSFDVQKEALLSTKSKLTEQDLLDRTSLFLQGHETLGTVVDEAQPIKAGIFNLGYLPKSDKSVITLPETTRTAMEEILKRLVPRGRMILVVYYGHEGGEKELDMVQDYCQSLPQEKYNVLKYQFINQKNNPPILYCVEKKVVKKPVQLR</sequence>
<keyword evidence="1" id="KW-0489">Methyltransferase</keyword>